<dbReference type="AlphaFoldDB" id="A0A5C0VEW7"/>
<reference evidence="1 2" key="1">
    <citation type="submission" date="2019-08" db="EMBL/GenBank/DDBJ databases">
        <title>Pedobacter sp. nov., isolated from Han river, South Korea.</title>
        <authorList>
            <person name="Lee D.-H."/>
            <person name="Kim Y.-S."/>
            <person name="Hwang E.-M."/>
            <person name="Le Tran T.C."/>
            <person name="Cha C.-J."/>
        </authorList>
    </citation>
    <scope>NUCLEOTIDE SEQUENCE [LARGE SCALE GENOMIC DNA]</scope>
    <source>
        <strain evidence="1 2">CJ43</strain>
    </source>
</reference>
<organism evidence="1 2">
    <name type="scientific">Pedobacter aquae</name>
    <dbReference type="NCBI Taxonomy" id="2605747"/>
    <lineage>
        <taxon>Bacteria</taxon>
        <taxon>Pseudomonadati</taxon>
        <taxon>Bacteroidota</taxon>
        <taxon>Sphingobacteriia</taxon>
        <taxon>Sphingobacteriales</taxon>
        <taxon>Sphingobacteriaceae</taxon>
        <taxon>Pedobacter</taxon>
    </lineage>
</organism>
<dbReference type="Proteomes" id="UP000323653">
    <property type="component" value="Chromosome"/>
</dbReference>
<dbReference type="EMBL" id="CP043329">
    <property type="protein sequence ID" value="QEK51165.1"/>
    <property type="molecule type" value="Genomic_DNA"/>
</dbReference>
<evidence type="ECO:0000313" key="2">
    <source>
        <dbReference type="Proteomes" id="UP000323653"/>
    </source>
</evidence>
<keyword evidence="2" id="KW-1185">Reference proteome</keyword>
<gene>
    <name evidence="1" type="ORF">FYC62_05360</name>
</gene>
<dbReference type="KEGG" id="pej:FYC62_05360"/>
<name>A0A5C0VEW7_9SPHI</name>
<proteinExistence type="predicted"/>
<dbReference type="RefSeq" id="WP_149074210.1">
    <property type="nucleotide sequence ID" value="NZ_CP043329.1"/>
</dbReference>
<protein>
    <submittedName>
        <fullName evidence="1">Uncharacterized protein</fullName>
    </submittedName>
</protein>
<accession>A0A5C0VEW7</accession>
<sequence>MRVLFAITTIIFIFLAKEGLANTHKKQTSLKKKEYFLGYKHQKEHHESHKALILDNDIDKNIAIRKNNRPLVASYLNKSSINFENSFESKINNVVIRHTRSKHHYISQLLFPYHSFLEQLT</sequence>
<evidence type="ECO:0000313" key="1">
    <source>
        <dbReference type="EMBL" id="QEK51165.1"/>
    </source>
</evidence>